<name>A0ABN8SHE1_9CNID</name>
<dbReference type="Proteomes" id="UP001159427">
    <property type="component" value="Unassembled WGS sequence"/>
</dbReference>
<keyword evidence="1" id="KW-0472">Membrane</keyword>
<evidence type="ECO:0000313" key="2">
    <source>
        <dbReference type="EMBL" id="CAH3190920.1"/>
    </source>
</evidence>
<protein>
    <submittedName>
        <fullName evidence="2">Uncharacterized protein</fullName>
    </submittedName>
</protein>
<dbReference type="EMBL" id="CALNXI010002819">
    <property type="protein sequence ID" value="CAH3190920.1"/>
    <property type="molecule type" value="Genomic_DNA"/>
</dbReference>
<keyword evidence="1" id="KW-1133">Transmembrane helix</keyword>
<proteinExistence type="predicted"/>
<gene>
    <name evidence="2" type="ORF">PEVE_00021047</name>
</gene>
<evidence type="ECO:0000256" key="1">
    <source>
        <dbReference type="SAM" id="Phobius"/>
    </source>
</evidence>
<evidence type="ECO:0000313" key="3">
    <source>
        <dbReference type="Proteomes" id="UP001159427"/>
    </source>
</evidence>
<feature type="non-terminal residue" evidence="2">
    <location>
        <position position="1"/>
    </location>
</feature>
<accession>A0ABN8SHE1</accession>
<keyword evidence="3" id="KW-1185">Reference proteome</keyword>
<comment type="caution">
    <text evidence="2">The sequence shown here is derived from an EMBL/GenBank/DDBJ whole genome shotgun (WGS) entry which is preliminary data.</text>
</comment>
<reference evidence="2 3" key="1">
    <citation type="submission" date="2022-05" db="EMBL/GenBank/DDBJ databases">
        <authorList>
            <consortium name="Genoscope - CEA"/>
            <person name="William W."/>
        </authorList>
    </citation>
    <scope>NUCLEOTIDE SEQUENCE [LARGE SCALE GENOMIC DNA]</scope>
</reference>
<organism evidence="2 3">
    <name type="scientific">Porites evermanni</name>
    <dbReference type="NCBI Taxonomy" id="104178"/>
    <lineage>
        <taxon>Eukaryota</taxon>
        <taxon>Metazoa</taxon>
        <taxon>Cnidaria</taxon>
        <taxon>Anthozoa</taxon>
        <taxon>Hexacorallia</taxon>
        <taxon>Scleractinia</taxon>
        <taxon>Fungiina</taxon>
        <taxon>Poritidae</taxon>
        <taxon>Porites</taxon>
    </lineage>
</organism>
<feature type="transmembrane region" description="Helical" evidence="1">
    <location>
        <begin position="12"/>
        <end position="29"/>
    </location>
</feature>
<keyword evidence="1" id="KW-0812">Transmembrane</keyword>
<sequence length="134" mass="15405">WCFLDSPVTFSNFIGLAYSLVFFTHLAFAKAHGKTRSVVLFLLTKLQAMKYKGLVDSQNKPFGTLLPFEVQVIIMFWTQCFMTNDRRKKMNAEFTRLPCCLGTDIPKFVAFSFSSGYKSFSSAMENKPYPRFYG</sequence>